<reference evidence="3" key="1">
    <citation type="journal article" date="2017" name="Nat. Ecol. Evol.">
        <title>Genome expansion and lineage-specific genetic innovations in the forest pathogenic fungi Armillaria.</title>
        <authorList>
            <person name="Sipos G."/>
            <person name="Prasanna A.N."/>
            <person name="Walter M.C."/>
            <person name="O'Connor E."/>
            <person name="Balint B."/>
            <person name="Krizsan K."/>
            <person name="Kiss B."/>
            <person name="Hess J."/>
            <person name="Varga T."/>
            <person name="Slot J."/>
            <person name="Riley R."/>
            <person name="Boka B."/>
            <person name="Rigling D."/>
            <person name="Barry K."/>
            <person name="Lee J."/>
            <person name="Mihaltcheva S."/>
            <person name="LaButti K."/>
            <person name="Lipzen A."/>
            <person name="Waldron R."/>
            <person name="Moloney N.M."/>
            <person name="Sperisen C."/>
            <person name="Kredics L."/>
            <person name="Vagvoelgyi C."/>
            <person name="Patrignani A."/>
            <person name="Fitzpatrick D."/>
            <person name="Nagy I."/>
            <person name="Doyle S."/>
            <person name="Anderson J.B."/>
            <person name="Grigoriev I.V."/>
            <person name="Gueldener U."/>
            <person name="Muensterkoetter M."/>
            <person name="Nagy L.G."/>
        </authorList>
    </citation>
    <scope>NUCLEOTIDE SEQUENCE [LARGE SCALE GENOMIC DNA]</scope>
    <source>
        <strain evidence="3">28-4</strain>
    </source>
</reference>
<evidence type="ECO:0000313" key="3">
    <source>
        <dbReference type="Proteomes" id="UP000218334"/>
    </source>
</evidence>
<keyword evidence="3" id="KW-1185">Reference proteome</keyword>
<dbReference type="EMBL" id="KZ293495">
    <property type="protein sequence ID" value="PBK59874.1"/>
    <property type="molecule type" value="Genomic_DNA"/>
</dbReference>
<dbReference type="AlphaFoldDB" id="A0A2H3AT15"/>
<accession>A0A2H3AT15</accession>
<proteinExistence type="predicted"/>
<evidence type="ECO:0000313" key="2">
    <source>
        <dbReference type="EMBL" id="PBK59874.1"/>
    </source>
</evidence>
<feature type="region of interest" description="Disordered" evidence="1">
    <location>
        <begin position="75"/>
        <end position="96"/>
    </location>
</feature>
<gene>
    <name evidence="2" type="ORF">ARMSODRAFT_982672</name>
</gene>
<name>A0A2H3AT15_9AGAR</name>
<protein>
    <submittedName>
        <fullName evidence="2">Uncharacterized protein</fullName>
    </submittedName>
</protein>
<organism evidence="2 3">
    <name type="scientific">Armillaria solidipes</name>
    <dbReference type="NCBI Taxonomy" id="1076256"/>
    <lineage>
        <taxon>Eukaryota</taxon>
        <taxon>Fungi</taxon>
        <taxon>Dikarya</taxon>
        <taxon>Basidiomycota</taxon>
        <taxon>Agaricomycotina</taxon>
        <taxon>Agaricomycetes</taxon>
        <taxon>Agaricomycetidae</taxon>
        <taxon>Agaricales</taxon>
        <taxon>Marasmiineae</taxon>
        <taxon>Physalacriaceae</taxon>
        <taxon>Armillaria</taxon>
    </lineage>
</organism>
<evidence type="ECO:0000256" key="1">
    <source>
        <dbReference type="SAM" id="MobiDB-lite"/>
    </source>
</evidence>
<feature type="compositionally biased region" description="Low complexity" evidence="1">
    <location>
        <begin position="79"/>
        <end position="92"/>
    </location>
</feature>
<sequence>MCGGGFSDFMRTWASERLLGGSFLMSPQRMIVVFPSKETTVLSSTGIILPTQCMTVLSASPSDRAEQEAVSATVDVLDSQKSSSMETPTSSSAVGSDAPIVYPGLSNSQSYQTVSRPIMSASTQKTASQGGRDLVKCPSNNSVNAEDATVRIRRLFFGYSVKDDDIIKYPLDTSSISLS</sequence>
<dbReference type="Proteomes" id="UP000218334">
    <property type="component" value="Unassembled WGS sequence"/>
</dbReference>